<keyword evidence="2" id="KW-1185">Reference proteome</keyword>
<dbReference type="Proteomes" id="UP000474159">
    <property type="component" value="Unassembled WGS sequence"/>
</dbReference>
<protein>
    <submittedName>
        <fullName evidence="1">Uncharacterized protein</fullName>
    </submittedName>
</protein>
<accession>A0A6L3T2J2</accession>
<sequence length="85" mass="9592">MIRVIKHILVEPTPDRHARIERITARIGAAFPEATTELVPGLLDDDLVVEVRLPLCQLDAWRAARARWADLDSTDDVEHRVSDPS</sequence>
<reference evidence="1 2" key="1">
    <citation type="submission" date="2019-09" db="EMBL/GenBank/DDBJ databases">
        <title>YIM 48816 draft genome.</title>
        <authorList>
            <person name="Jiang L."/>
        </authorList>
    </citation>
    <scope>NUCLEOTIDE SEQUENCE [LARGE SCALE GENOMIC DNA]</scope>
    <source>
        <strain evidence="1 2">YIM 48816</strain>
    </source>
</reference>
<dbReference type="OrthoDB" id="8004529at2"/>
<gene>
    <name evidence="1" type="ORF">F6X53_04525</name>
</gene>
<dbReference type="EMBL" id="VZZK01000003">
    <property type="protein sequence ID" value="KAB1080948.1"/>
    <property type="molecule type" value="Genomic_DNA"/>
</dbReference>
<evidence type="ECO:0000313" key="2">
    <source>
        <dbReference type="Proteomes" id="UP000474159"/>
    </source>
</evidence>
<dbReference type="AlphaFoldDB" id="A0A6L3T2J2"/>
<proteinExistence type="predicted"/>
<comment type="caution">
    <text evidence="1">The sequence shown here is derived from an EMBL/GenBank/DDBJ whole genome shotgun (WGS) entry which is preliminary data.</text>
</comment>
<organism evidence="1 2">
    <name type="scientific">Methylobacterium soli</name>
    <dbReference type="NCBI Taxonomy" id="553447"/>
    <lineage>
        <taxon>Bacteria</taxon>
        <taxon>Pseudomonadati</taxon>
        <taxon>Pseudomonadota</taxon>
        <taxon>Alphaproteobacteria</taxon>
        <taxon>Hyphomicrobiales</taxon>
        <taxon>Methylobacteriaceae</taxon>
        <taxon>Methylobacterium</taxon>
    </lineage>
</organism>
<dbReference type="RefSeq" id="WP_150997633.1">
    <property type="nucleotide sequence ID" value="NZ_BPQY01000026.1"/>
</dbReference>
<name>A0A6L3T2J2_9HYPH</name>
<evidence type="ECO:0000313" key="1">
    <source>
        <dbReference type="EMBL" id="KAB1080948.1"/>
    </source>
</evidence>